<keyword evidence="4" id="KW-1185">Reference proteome</keyword>
<dbReference type="InterPro" id="IPR013538">
    <property type="entry name" value="ASHA1/2-like_C"/>
</dbReference>
<proteinExistence type="inferred from homology"/>
<dbReference type="InterPro" id="IPR023393">
    <property type="entry name" value="START-like_dom_sf"/>
</dbReference>
<dbReference type="RefSeq" id="WP_343889861.1">
    <property type="nucleotide sequence ID" value="NZ_BAAAEH010000024.1"/>
</dbReference>
<feature type="domain" description="Activator of Hsp90 ATPase homologue 1/2-like C-terminal" evidence="2">
    <location>
        <begin position="15"/>
        <end position="126"/>
    </location>
</feature>
<evidence type="ECO:0000313" key="3">
    <source>
        <dbReference type="EMBL" id="MEN2791961.1"/>
    </source>
</evidence>
<comment type="caution">
    <text evidence="3">The sequence shown here is derived from an EMBL/GenBank/DDBJ whole genome shotgun (WGS) entry which is preliminary data.</text>
</comment>
<protein>
    <submittedName>
        <fullName evidence="3">SRPBCC family protein</fullName>
    </submittedName>
</protein>
<accession>A0ABU9Y827</accession>
<evidence type="ECO:0000256" key="1">
    <source>
        <dbReference type="ARBA" id="ARBA00006817"/>
    </source>
</evidence>
<dbReference type="Proteomes" id="UP001419910">
    <property type="component" value="Unassembled WGS sequence"/>
</dbReference>
<comment type="similarity">
    <text evidence="1">Belongs to the AHA1 family.</text>
</comment>
<dbReference type="SUPFAM" id="SSF55961">
    <property type="entry name" value="Bet v1-like"/>
    <property type="match status" value="1"/>
</dbReference>
<sequence>MSIAPIVQSVTVSLPPQRAFDIFATRMGRWWKPGMTIGAQPHADIVIEPAPGGRWFERDADGAETEWGKVIAWDPPERLLLAWQLDATFSYDPDFETEVEVRFEDLGNGTTRVTLEHRNLERFGPTAQKVAESLGSGWPGLMQLYADLARSEEKAQ</sequence>
<dbReference type="CDD" id="cd08891">
    <property type="entry name" value="SRPBCC_CalC"/>
    <property type="match status" value="1"/>
</dbReference>
<name>A0ABU9Y827_9SPHN</name>
<evidence type="ECO:0000313" key="4">
    <source>
        <dbReference type="Proteomes" id="UP001419910"/>
    </source>
</evidence>
<dbReference type="Gene3D" id="3.30.530.20">
    <property type="match status" value="1"/>
</dbReference>
<evidence type="ECO:0000259" key="2">
    <source>
        <dbReference type="Pfam" id="PF08327"/>
    </source>
</evidence>
<dbReference type="EMBL" id="JBDIME010000022">
    <property type="protein sequence ID" value="MEN2791961.1"/>
    <property type="molecule type" value="Genomic_DNA"/>
</dbReference>
<reference evidence="3 4" key="1">
    <citation type="submission" date="2024-05" db="EMBL/GenBank/DDBJ databases">
        <authorList>
            <person name="Liu Q."/>
            <person name="Xin Y.-H."/>
        </authorList>
    </citation>
    <scope>NUCLEOTIDE SEQUENCE [LARGE SCALE GENOMIC DNA]</scope>
    <source>
        <strain evidence="3 4">CGMCC 1.10181</strain>
    </source>
</reference>
<organism evidence="3 4">
    <name type="scientific">Sphingomonas oligophenolica</name>
    <dbReference type="NCBI Taxonomy" id="301154"/>
    <lineage>
        <taxon>Bacteria</taxon>
        <taxon>Pseudomonadati</taxon>
        <taxon>Pseudomonadota</taxon>
        <taxon>Alphaproteobacteria</taxon>
        <taxon>Sphingomonadales</taxon>
        <taxon>Sphingomonadaceae</taxon>
        <taxon>Sphingomonas</taxon>
    </lineage>
</organism>
<gene>
    <name evidence="3" type="ORF">ABC974_20200</name>
</gene>
<dbReference type="Pfam" id="PF08327">
    <property type="entry name" value="AHSA1"/>
    <property type="match status" value="1"/>
</dbReference>